<dbReference type="InterPro" id="IPR011701">
    <property type="entry name" value="MFS"/>
</dbReference>
<evidence type="ECO:0000313" key="9">
    <source>
        <dbReference type="EMBL" id="GII35181.1"/>
    </source>
</evidence>
<accession>A0A8J3XC04</accession>
<keyword evidence="3" id="KW-1003">Cell membrane</keyword>
<dbReference type="SUPFAM" id="SSF103473">
    <property type="entry name" value="MFS general substrate transporter"/>
    <property type="match status" value="1"/>
</dbReference>
<keyword evidence="4 7" id="KW-0812">Transmembrane</keyword>
<feature type="transmembrane region" description="Helical" evidence="7">
    <location>
        <begin position="369"/>
        <end position="389"/>
    </location>
</feature>
<evidence type="ECO:0000256" key="1">
    <source>
        <dbReference type="ARBA" id="ARBA00004651"/>
    </source>
</evidence>
<feature type="transmembrane region" description="Helical" evidence="7">
    <location>
        <begin position="282"/>
        <end position="301"/>
    </location>
</feature>
<name>A0A8J3XC04_9ACTN</name>
<dbReference type="PROSITE" id="PS50850">
    <property type="entry name" value="MFS"/>
    <property type="match status" value="1"/>
</dbReference>
<dbReference type="Pfam" id="PF07690">
    <property type="entry name" value="MFS_1"/>
    <property type="match status" value="1"/>
</dbReference>
<keyword evidence="10" id="KW-1185">Reference proteome</keyword>
<dbReference type="PANTHER" id="PTHR23517:SF2">
    <property type="entry name" value="MULTIDRUG RESISTANCE PROTEIN MDTH"/>
    <property type="match status" value="1"/>
</dbReference>
<evidence type="ECO:0000256" key="2">
    <source>
        <dbReference type="ARBA" id="ARBA00022448"/>
    </source>
</evidence>
<keyword evidence="2" id="KW-0813">Transport</keyword>
<dbReference type="InterPro" id="IPR005829">
    <property type="entry name" value="Sugar_transporter_CS"/>
</dbReference>
<feature type="transmembrane region" description="Helical" evidence="7">
    <location>
        <begin position="146"/>
        <end position="168"/>
    </location>
</feature>
<gene>
    <name evidence="9" type="ORF">Pph01_01840</name>
</gene>
<dbReference type="InterPro" id="IPR036259">
    <property type="entry name" value="MFS_trans_sf"/>
</dbReference>
<reference evidence="9 10" key="1">
    <citation type="submission" date="2021-01" db="EMBL/GenBank/DDBJ databases">
        <title>Whole genome shotgun sequence of Planotetraspora phitsanulokensis NBRC 104273.</title>
        <authorList>
            <person name="Komaki H."/>
            <person name="Tamura T."/>
        </authorList>
    </citation>
    <scope>NUCLEOTIDE SEQUENCE [LARGE SCALE GENOMIC DNA]</scope>
    <source>
        <strain evidence="9 10">NBRC 104273</strain>
    </source>
</reference>
<dbReference type="GO" id="GO:0005886">
    <property type="term" value="C:plasma membrane"/>
    <property type="evidence" value="ECO:0007669"/>
    <property type="project" value="UniProtKB-SubCell"/>
</dbReference>
<dbReference type="InterPro" id="IPR050171">
    <property type="entry name" value="MFS_Transporters"/>
</dbReference>
<dbReference type="CDD" id="cd17329">
    <property type="entry name" value="MFS_MdtH_MDR_like"/>
    <property type="match status" value="1"/>
</dbReference>
<proteinExistence type="predicted"/>
<dbReference type="Proteomes" id="UP000622547">
    <property type="component" value="Unassembled WGS sequence"/>
</dbReference>
<evidence type="ECO:0000256" key="4">
    <source>
        <dbReference type="ARBA" id="ARBA00022692"/>
    </source>
</evidence>
<organism evidence="9 10">
    <name type="scientific">Planotetraspora phitsanulokensis</name>
    <dbReference type="NCBI Taxonomy" id="575192"/>
    <lineage>
        <taxon>Bacteria</taxon>
        <taxon>Bacillati</taxon>
        <taxon>Actinomycetota</taxon>
        <taxon>Actinomycetes</taxon>
        <taxon>Streptosporangiales</taxon>
        <taxon>Streptosporangiaceae</taxon>
        <taxon>Planotetraspora</taxon>
    </lineage>
</organism>
<dbReference type="InterPro" id="IPR020846">
    <property type="entry name" value="MFS_dom"/>
</dbReference>
<evidence type="ECO:0000256" key="3">
    <source>
        <dbReference type="ARBA" id="ARBA00022475"/>
    </source>
</evidence>
<feature type="transmembrane region" description="Helical" evidence="7">
    <location>
        <begin position="52"/>
        <end position="70"/>
    </location>
</feature>
<dbReference type="EMBL" id="BOOP01000001">
    <property type="protein sequence ID" value="GII35181.1"/>
    <property type="molecule type" value="Genomic_DNA"/>
</dbReference>
<feature type="transmembrane region" description="Helical" evidence="7">
    <location>
        <begin position="174"/>
        <end position="194"/>
    </location>
</feature>
<dbReference type="PROSITE" id="PS00216">
    <property type="entry name" value="SUGAR_TRANSPORT_1"/>
    <property type="match status" value="1"/>
</dbReference>
<protein>
    <submittedName>
        <fullName evidence="9">MFS transporter</fullName>
    </submittedName>
</protein>
<dbReference type="AlphaFoldDB" id="A0A8J3XC04"/>
<dbReference type="RefSeq" id="WP_204070955.1">
    <property type="nucleotide sequence ID" value="NZ_BAABHI010000008.1"/>
</dbReference>
<feature type="transmembrane region" description="Helical" evidence="7">
    <location>
        <begin position="108"/>
        <end position="125"/>
    </location>
</feature>
<feature type="transmembrane region" description="Helical" evidence="7">
    <location>
        <begin position="217"/>
        <end position="239"/>
    </location>
</feature>
<dbReference type="Gene3D" id="1.20.1250.20">
    <property type="entry name" value="MFS general substrate transporter like domains"/>
    <property type="match status" value="1"/>
</dbReference>
<feature type="transmembrane region" description="Helical" evidence="7">
    <location>
        <begin position="251"/>
        <end position="270"/>
    </location>
</feature>
<feature type="transmembrane region" description="Helical" evidence="7">
    <location>
        <begin position="344"/>
        <end position="363"/>
    </location>
</feature>
<evidence type="ECO:0000256" key="7">
    <source>
        <dbReference type="SAM" id="Phobius"/>
    </source>
</evidence>
<feature type="domain" description="Major facilitator superfamily (MFS) profile" evidence="8">
    <location>
        <begin position="21"/>
        <end position="394"/>
    </location>
</feature>
<dbReference type="PANTHER" id="PTHR23517">
    <property type="entry name" value="RESISTANCE PROTEIN MDTM, PUTATIVE-RELATED-RELATED"/>
    <property type="match status" value="1"/>
</dbReference>
<evidence type="ECO:0000256" key="6">
    <source>
        <dbReference type="ARBA" id="ARBA00023136"/>
    </source>
</evidence>
<keyword evidence="6 7" id="KW-0472">Membrane</keyword>
<evidence type="ECO:0000313" key="10">
    <source>
        <dbReference type="Proteomes" id="UP000622547"/>
    </source>
</evidence>
<evidence type="ECO:0000256" key="5">
    <source>
        <dbReference type="ARBA" id="ARBA00022989"/>
    </source>
</evidence>
<comment type="subcellular location">
    <subcellularLocation>
        <location evidence="1">Cell membrane</location>
        <topology evidence="1">Multi-pass membrane protein</topology>
    </subcellularLocation>
</comment>
<dbReference type="GO" id="GO:0022857">
    <property type="term" value="F:transmembrane transporter activity"/>
    <property type="evidence" value="ECO:0007669"/>
    <property type="project" value="InterPro"/>
</dbReference>
<keyword evidence="5 7" id="KW-1133">Transmembrane helix</keyword>
<sequence length="406" mass="42612">MTTVTESPGFLRSATGGLPRPFWVLFAGTLVNRLGTMVEPFIGIYLTQARGMSLAAAGLVMTMFGVGSLLSQPFAGWLADHFGRRVTLAGAMVATAVTFIALGYTTSVHGITVAMLVLGLVVDAYRPASQALVADLVSPEDRPRAFGLLFWAVNLGFSIAMVAGGWLAEAGFTTLFWIDAVTCLIFGVLVWRAIPETRPDRSEATPGRFADVLRDKAMVAFFVISLIFAFVYLQAYTTLPLAMSEQGMPTSAYGMAMAVNGLLIVIVQPLTNTWMSRRDPSAVLAVGFSVVGVGLALTAFVSSTPGYAVTVAVWTLGEVVTAGVAGAIVATLAPAHLRGRYSGLYGLAWSGGGMLAPLAGTRLLAVSPILLWLVVGGLALVAAAGQLVLGPVIRRRSRVQEVAPAE</sequence>
<feature type="transmembrane region" description="Helical" evidence="7">
    <location>
        <begin position="307"/>
        <end position="332"/>
    </location>
</feature>
<comment type="caution">
    <text evidence="9">The sequence shown here is derived from an EMBL/GenBank/DDBJ whole genome shotgun (WGS) entry which is preliminary data.</text>
</comment>
<evidence type="ECO:0000259" key="8">
    <source>
        <dbReference type="PROSITE" id="PS50850"/>
    </source>
</evidence>
<feature type="transmembrane region" description="Helical" evidence="7">
    <location>
        <begin position="22"/>
        <end position="46"/>
    </location>
</feature>